<dbReference type="InterPro" id="IPR001849">
    <property type="entry name" value="PH_domain"/>
</dbReference>
<dbReference type="HOGENOM" id="CLU_1140177_0_0_1"/>
<dbReference type="SUPFAM" id="SSF50729">
    <property type="entry name" value="PH domain-like"/>
    <property type="match status" value="1"/>
</dbReference>
<evidence type="ECO:0000259" key="1">
    <source>
        <dbReference type="PROSITE" id="PS50003"/>
    </source>
</evidence>
<keyword evidence="3" id="KW-1185">Reference proteome</keyword>
<protein>
    <recommendedName>
        <fullName evidence="1">PH domain-containing protein</fullName>
    </recommendedName>
</protein>
<reference evidence="2" key="3">
    <citation type="submission" date="2025-09" db="UniProtKB">
        <authorList>
            <consortium name="Ensembl"/>
        </authorList>
    </citation>
    <scope>IDENTIFICATION</scope>
</reference>
<dbReference type="AlphaFoldDB" id="H2ZQ11"/>
<evidence type="ECO:0000313" key="2">
    <source>
        <dbReference type="Ensembl" id="ENSCSAVP00000019677.1"/>
    </source>
</evidence>
<sequence length="244" mass="26859">ILSKWIGFLSGWNEKYFVLHNGTLSCFASKDDRLNGIPAKETFNLGLCEINVDQVTPTQFELKGTVDSKVWSLKTETAGERQKWIQALGSAKACLLDSSSLGYLGKSSDNTELLSSSGIQKTSTNDCETLATSFDSISFETNETTADENGTGSMNNLLLSSENRSVQEEPETKLELQSIIQLCEQTKADITFLQNVFGHAPVNVDEMEAMIGRLEITLQNFIQTIKLNKSVLCGDEVVEHSISE</sequence>
<dbReference type="InterPro" id="IPR011993">
    <property type="entry name" value="PH-like_dom_sf"/>
</dbReference>
<name>H2ZQ11_CIOSA</name>
<dbReference type="Proteomes" id="UP000007875">
    <property type="component" value="Unassembled WGS sequence"/>
</dbReference>
<reference evidence="3" key="1">
    <citation type="submission" date="2003-08" db="EMBL/GenBank/DDBJ databases">
        <authorList>
            <person name="Birren B."/>
            <person name="Nusbaum C."/>
            <person name="Abebe A."/>
            <person name="Abouelleil A."/>
            <person name="Adekoya E."/>
            <person name="Ait-zahra M."/>
            <person name="Allen N."/>
            <person name="Allen T."/>
            <person name="An P."/>
            <person name="Anderson M."/>
            <person name="Anderson S."/>
            <person name="Arachchi H."/>
            <person name="Armbruster J."/>
            <person name="Bachantsang P."/>
            <person name="Baldwin J."/>
            <person name="Barry A."/>
            <person name="Bayul T."/>
            <person name="Blitshsteyn B."/>
            <person name="Bloom T."/>
            <person name="Blye J."/>
            <person name="Boguslavskiy L."/>
            <person name="Borowsky M."/>
            <person name="Boukhgalter B."/>
            <person name="Brunache A."/>
            <person name="Butler J."/>
            <person name="Calixte N."/>
            <person name="Calvo S."/>
            <person name="Camarata J."/>
            <person name="Campo K."/>
            <person name="Chang J."/>
            <person name="Cheshatsang Y."/>
            <person name="Citroen M."/>
            <person name="Collymore A."/>
            <person name="Considine T."/>
            <person name="Cook A."/>
            <person name="Cooke P."/>
            <person name="Corum B."/>
            <person name="Cuomo C."/>
            <person name="David R."/>
            <person name="Dawoe T."/>
            <person name="Degray S."/>
            <person name="Dodge S."/>
            <person name="Dooley K."/>
            <person name="Dorje P."/>
            <person name="Dorjee K."/>
            <person name="Dorris L."/>
            <person name="Duffey N."/>
            <person name="Dupes A."/>
            <person name="Elkins T."/>
            <person name="Engels R."/>
            <person name="Erickson J."/>
            <person name="Farina A."/>
            <person name="Faro S."/>
            <person name="Ferreira P."/>
            <person name="Fischer H."/>
            <person name="Fitzgerald M."/>
            <person name="Foley K."/>
            <person name="Gage D."/>
            <person name="Galagan J."/>
            <person name="Gearin G."/>
            <person name="Gnerre S."/>
            <person name="Gnirke A."/>
            <person name="Goyette A."/>
            <person name="Graham J."/>
            <person name="Grandbois E."/>
            <person name="Gyaltsen K."/>
            <person name="Hafez N."/>
            <person name="Hagopian D."/>
            <person name="Hagos B."/>
            <person name="Hall J."/>
            <person name="Hatcher B."/>
            <person name="Heller A."/>
            <person name="Higgins H."/>
            <person name="Honan T."/>
            <person name="Horn A."/>
            <person name="Houde N."/>
            <person name="Hughes L."/>
            <person name="Hulme W."/>
            <person name="Husby E."/>
            <person name="Iliev I."/>
            <person name="Jaffe D."/>
            <person name="Jones C."/>
            <person name="Kamal M."/>
            <person name="Kamat A."/>
            <person name="Kamvysselis M."/>
            <person name="Karlsson E."/>
            <person name="Kells C."/>
            <person name="Kieu A."/>
            <person name="Kisner P."/>
            <person name="Kodira C."/>
            <person name="Kulbokas E."/>
            <person name="Labutti K."/>
            <person name="Lama D."/>
            <person name="Landers T."/>
            <person name="Leger J."/>
            <person name="Levine S."/>
            <person name="Lewis D."/>
            <person name="Lewis T."/>
            <person name="Lindblad-toh K."/>
            <person name="Liu X."/>
            <person name="Lokyitsang T."/>
            <person name="Lokyitsang Y."/>
            <person name="Lucien O."/>
            <person name="Lui A."/>
            <person name="Ma L.J."/>
            <person name="Mabbitt R."/>
            <person name="Macdonald J."/>
            <person name="Maclean C."/>
            <person name="Major J."/>
            <person name="Manning J."/>
            <person name="Marabella R."/>
            <person name="Maru K."/>
            <person name="Matthews C."/>
            <person name="Mauceli E."/>
            <person name="Mccarthy M."/>
            <person name="Mcdonough S."/>
            <person name="Mcghee T."/>
            <person name="Meldrim J."/>
            <person name="Meneus L."/>
            <person name="Mesirov J."/>
            <person name="Mihalev A."/>
            <person name="Mihova T."/>
            <person name="Mikkelsen T."/>
            <person name="Mlenga V."/>
            <person name="Moru K."/>
            <person name="Mozes J."/>
            <person name="Mulrain L."/>
            <person name="Munson G."/>
            <person name="Naylor J."/>
            <person name="Newes C."/>
            <person name="Nguyen C."/>
            <person name="Nguyen N."/>
            <person name="Nguyen T."/>
            <person name="Nicol R."/>
            <person name="Nielsen C."/>
            <person name="Nizzari M."/>
            <person name="Norbu C."/>
            <person name="Norbu N."/>
            <person name="O'donnell P."/>
            <person name="Okoawo O."/>
            <person name="O'leary S."/>
            <person name="Omotosho B."/>
            <person name="O'neill K."/>
            <person name="Osman S."/>
            <person name="Parker S."/>
            <person name="Perrin D."/>
            <person name="Phunkhang P."/>
            <person name="Piqani B."/>
            <person name="Purcell S."/>
            <person name="Rachupka T."/>
            <person name="Ramasamy U."/>
            <person name="Rameau R."/>
            <person name="Ray V."/>
            <person name="Raymond C."/>
            <person name="Retta R."/>
            <person name="Richardson S."/>
            <person name="Rise C."/>
            <person name="Rodriguez J."/>
            <person name="Rogers J."/>
            <person name="Rogov P."/>
            <person name="Rutman M."/>
            <person name="Schupbach R."/>
            <person name="Seaman C."/>
            <person name="Settipalli S."/>
            <person name="Sharpe T."/>
            <person name="Sheridan J."/>
            <person name="Sherpa N."/>
            <person name="Shi J."/>
            <person name="Smirnov S."/>
            <person name="Smith C."/>
            <person name="Sougnez C."/>
            <person name="Spencer B."/>
            <person name="Stalker J."/>
            <person name="Stange-thomann N."/>
            <person name="Stavropoulos S."/>
            <person name="Stetson K."/>
            <person name="Stone C."/>
            <person name="Stone S."/>
            <person name="Stubbs M."/>
            <person name="Talamas J."/>
            <person name="Tchuinga P."/>
            <person name="Tenzing P."/>
            <person name="Tesfaye S."/>
            <person name="Theodore J."/>
            <person name="Thoulutsang Y."/>
            <person name="Topham K."/>
            <person name="Towey S."/>
            <person name="Tsamla T."/>
            <person name="Tsomo N."/>
            <person name="Vallee D."/>
            <person name="Vassiliev H."/>
            <person name="Venkataraman V."/>
            <person name="Vinson J."/>
            <person name="Vo A."/>
            <person name="Wade C."/>
            <person name="Wang S."/>
            <person name="Wangchuk T."/>
            <person name="Wangdi T."/>
            <person name="Whittaker C."/>
            <person name="Wilkinson J."/>
            <person name="Wu Y."/>
            <person name="Wyman D."/>
            <person name="Yadav S."/>
            <person name="Yang S."/>
            <person name="Yang X."/>
            <person name="Yeager S."/>
            <person name="Yee E."/>
            <person name="Young G."/>
            <person name="Zainoun J."/>
            <person name="Zembeck L."/>
            <person name="Zimmer A."/>
            <person name="Zody M."/>
            <person name="Lander E."/>
        </authorList>
    </citation>
    <scope>NUCLEOTIDE SEQUENCE [LARGE SCALE GENOMIC DNA]</scope>
</reference>
<dbReference type="GeneTree" id="ENSGT00940000168323"/>
<proteinExistence type="predicted"/>
<dbReference type="Ensembl" id="ENSCSAVT00000019889.1">
    <property type="protein sequence ID" value="ENSCSAVP00000019677.1"/>
    <property type="gene ID" value="ENSCSAVG00000011533.1"/>
</dbReference>
<reference evidence="2" key="2">
    <citation type="submission" date="2025-08" db="UniProtKB">
        <authorList>
            <consortium name="Ensembl"/>
        </authorList>
    </citation>
    <scope>IDENTIFICATION</scope>
</reference>
<organism evidence="2 3">
    <name type="scientific">Ciona savignyi</name>
    <name type="common">Pacific transparent sea squirt</name>
    <dbReference type="NCBI Taxonomy" id="51511"/>
    <lineage>
        <taxon>Eukaryota</taxon>
        <taxon>Metazoa</taxon>
        <taxon>Chordata</taxon>
        <taxon>Tunicata</taxon>
        <taxon>Ascidiacea</taxon>
        <taxon>Phlebobranchia</taxon>
        <taxon>Cionidae</taxon>
        <taxon>Ciona</taxon>
    </lineage>
</organism>
<dbReference type="Pfam" id="PF00169">
    <property type="entry name" value="PH"/>
    <property type="match status" value="1"/>
</dbReference>
<dbReference type="SMART" id="SM00233">
    <property type="entry name" value="PH"/>
    <property type="match status" value="1"/>
</dbReference>
<dbReference type="PROSITE" id="PS50003">
    <property type="entry name" value="PH_DOMAIN"/>
    <property type="match status" value="1"/>
</dbReference>
<evidence type="ECO:0000313" key="3">
    <source>
        <dbReference type="Proteomes" id="UP000007875"/>
    </source>
</evidence>
<accession>H2ZQ11</accession>
<dbReference type="Gene3D" id="2.30.29.30">
    <property type="entry name" value="Pleckstrin-homology domain (PH domain)/Phosphotyrosine-binding domain (PTB)"/>
    <property type="match status" value="1"/>
</dbReference>
<dbReference type="InParanoid" id="H2ZQ11"/>
<feature type="domain" description="PH" evidence="1">
    <location>
        <begin position="1"/>
        <end position="93"/>
    </location>
</feature>